<protein>
    <submittedName>
        <fullName evidence="3">Pilus assembly and synthesis protein</fullName>
    </submittedName>
</protein>
<proteinExistence type="predicted"/>
<feature type="chain" id="PRO_5004235247" evidence="2">
    <location>
        <begin position="33"/>
        <end position="163"/>
    </location>
</feature>
<gene>
    <name evidence="3" type="primary">traF</name>
</gene>
<evidence type="ECO:0000313" key="3">
    <source>
        <dbReference type="EMBL" id="BAE19837.1"/>
    </source>
</evidence>
<evidence type="ECO:0000256" key="2">
    <source>
        <dbReference type="SAM" id="SignalP"/>
    </source>
</evidence>
<organism evidence="3">
    <name type="scientific">Edwardsiella tarda</name>
    <dbReference type="NCBI Taxonomy" id="636"/>
    <lineage>
        <taxon>Bacteria</taxon>
        <taxon>Pseudomonadati</taxon>
        <taxon>Pseudomonadota</taxon>
        <taxon>Gammaproteobacteria</taxon>
        <taxon>Enterobacterales</taxon>
        <taxon>Hafniaceae</taxon>
        <taxon>Edwardsiella</taxon>
    </lineage>
</organism>
<accession>Q4ACJ3</accession>
<reference evidence="3" key="1">
    <citation type="submission" date="2005-08" db="EMBL/GenBank/DDBJ databases">
        <title>Putative virulence-related genes of Edwardsiella tarda.</title>
        <authorList>
            <person name="Verjan N."/>
            <person name="Hirono I."/>
            <person name="Aoki T."/>
        </authorList>
    </citation>
    <scope>NUCLEOTIDE SEQUENCE</scope>
    <source>
        <strain evidence="3">Et54</strain>
    </source>
</reference>
<dbReference type="EMBL" id="AB231506">
    <property type="protein sequence ID" value="BAE19837.1"/>
    <property type="molecule type" value="Genomic_DNA"/>
</dbReference>
<sequence length="163" mass="18568">MGNPVRETMKKSPLNFLLLASLTLGASHQAWAQDSTSSGFYERKEEGWFWYKEEPKEPEKKPEKPKPKPVAEAKPAPSKPTDPQPSGPEMFSAKWFRENLPKYKDLAWNDPTVENVRTFLYLQRFAIDRSEQFSDATPLFGKVIPFPIEYEGAPSPVAHSRGL</sequence>
<dbReference type="InterPro" id="IPR039555">
    <property type="entry name" value="TraF/TrbB"/>
</dbReference>
<dbReference type="Pfam" id="PF13728">
    <property type="entry name" value="TraF"/>
    <property type="match status" value="1"/>
</dbReference>
<feature type="compositionally biased region" description="Pro residues" evidence="1">
    <location>
        <begin position="77"/>
        <end position="86"/>
    </location>
</feature>
<feature type="compositionally biased region" description="Basic and acidic residues" evidence="1">
    <location>
        <begin position="52"/>
        <end position="71"/>
    </location>
</feature>
<feature type="signal peptide" evidence="2">
    <location>
        <begin position="1"/>
        <end position="32"/>
    </location>
</feature>
<keyword evidence="2" id="KW-0732">Signal</keyword>
<name>Q4ACJ3_EDWTA</name>
<feature type="region of interest" description="Disordered" evidence="1">
    <location>
        <begin position="52"/>
        <end position="91"/>
    </location>
</feature>
<evidence type="ECO:0000256" key="1">
    <source>
        <dbReference type="SAM" id="MobiDB-lite"/>
    </source>
</evidence>
<dbReference type="AlphaFoldDB" id="Q4ACJ3"/>